<sequence>TPCTLAALPVQPSPAAPSTHSSAVLHRAALLPLRSRSIHPPPLPMRRPLLCLAAGLGSSSATETSRIGRWTSAYMAHRADYYLRDAERILNSAIAVAFPGRSGKPAEGDVDFAIWDVQNQLRAAASWDAQNASLLLQAGRLTFTLAGLAMAVHGADEFTEDALEFWQPRPDWPELFESPEYEAVVSLARRASLEYLAHFGEGAGWEVPGPGEQAELVCWAAVYPQWEGTHAHHPCIHERAVVSGVLYATPTDTPLLLADPRGAPPADVGHRVSDNDKEYEPRAPFDAPQPLFVQEGDVVLFPPWLAHKVPSVPGAGGGAPGESWRVPPCPPLQPFPARGRPHPVGRVGAHGPRGGRARNAARPRRGLEQWRSVWARPSAHQRMF</sequence>
<dbReference type="Gene3D" id="2.60.120.620">
    <property type="entry name" value="q2cbj1_9rhob like domain"/>
    <property type="match status" value="1"/>
</dbReference>
<feature type="region of interest" description="Disordered" evidence="1">
    <location>
        <begin position="345"/>
        <end position="364"/>
    </location>
</feature>
<feature type="non-terminal residue" evidence="2">
    <location>
        <position position="1"/>
    </location>
</feature>
<organism evidence="2 3">
    <name type="scientific">Prorocentrum cordatum</name>
    <dbReference type="NCBI Taxonomy" id="2364126"/>
    <lineage>
        <taxon>Eukaryota</taxon>
        <taxon>Sar</taxon>
        <taxon>Alveolata</taxon>
        <taxon>Dinophyceae</taxon>
        <taxon>Prorocentrales</taxon>
        <taxon>Prorocentraceae</taxon>
        <taxon>Prorocentrum</taxon>
    </lineage>
</organism>
<gene>
    <name evidence="2" type="ORF">PCOR1329_LOCUS21106</name>
</gene>
<dbReference type="InterPro" id="IPR012668">
    <property type="entry name" value="CHP02466"/>
</dbReference>
<evidence type="ECO:0000313" key="2">
    <source>
        <dbReference type="EMBL" id="CAK0819008.1"/>
    </source>
</evidence>
<evidence type="ECO:0000256" key="1">
    <source>
        <dbReference type="SAM" id="MobiDB-lite"/>
    </source>
</evidence>
<reference evidence="2" key="1">
    <citation type="submission" date="2023-10" db="EMBL/GenBank/DDBJ databases">
        <authorList>
            <person name="Chen Y."/>
            <person name="Shah S."/>
            <person name="Dougan E. K."/>
            <person name="Thang M."/>
            <person name="Chan C."/>
        </authorList>
    </citation>
    <scope>NUCLEOTIDE SEQUENCE [LARGE SCALE GENOMIC DNA]</scope>
</reference>
<evidence type="ECO:0000313" key="3">
    <source>
        <dbReference type="Proteomes" id="UP001189429"/>
    </source>
</evidence>
<feature type="compositionally biased region" description="Basic residues" evidence="1">
    <location>
        <begin position="353"/>
        <end position="364"/>
    </location>
</feature>
<dbReference type="EMBL" id="CAUYUJ010006903">
    <property type="protein sequence ID" value="CAK0819008.1"/>
    <property type="molecule type" value="Genomic_DNA"/>
</dbReference>
<name>A0ABN9RIT9_9DINO</name>
<accession>A0ABN9RIT9</accession>
<keyword evidence="3" id="KW-1185">Reference proteome</keyword>
<proteinExistence type="predicted"/>
<dbReference type="Proteomes" id="UP001189429">
    <property type="component" value="Unassembled WGS sequence"/>
</dbReference>
<protein>
    <recommendedName>
        <fullName evidence="4">JmjC domain-containing protein</fullName>
    </recommendedName>
</protein>
<dbReference type="Pfam" id="PF13759">
    <property type="entry name" value="2OG-FeII_Oxy_5"/>
    <property type="match status" value="1"/>
</dbReference>
<comment type="caution">
    <text evidence="2">The sequence shown here is derived from an EMBL/GenBank/DDBJ whole genome shotgun (WGS) entry which is preliminary data.</text>
</comment>
<evidence type="ECO:0008006" key="4">
    <source>
        <dbReference type="Google" id="ProtNLM"/>
    </source>
</evidence>